<name>A0ABR2ZNH4_9AGAR</name>
<dbReference type="EMBL" id="JBBXMP010000098">
    <property type="protein sequence ID" value="KAL0062722.1"/>
    <property type="molecule type" value="Genomic_DNA"/>
</dbReference>
<dbReference type="Proteomes" id="UP001437256">
    <property type="component" value="Unassembled WGS sequence"/>
</dbReference>
<proteinExistence type="predicted"/>
<feature type="compositionally biased region" description="Polar residues" evidence="1">
    <location>
        <begin position="247"/>
        <end position="270"/>
    </location>
</feature>
<gene>
    <name evidence="2" type="ORF">AAF712_010417</name>
</gene>
<feature type="region of interest" description="Disordered" evidence="1">
    <location>
        <begin position="236"/>
        <end position="278"/>
    </location>
</feature>
<feature type="compositionally biased region" description="Polar residues" evidence="1">
    <location>
        <begin position="193"/>
        <end position="208"/>
    </location>
</feature>
<keyword evidence="3" id="KW-1185">Reference proteome</keyword>
<sequence length="343" mass="37321">MAQSSSHEFCYIFLWPDDADPFVPKVQTPTATRYSPGIYPQCPFVPGGGGGGIHWLPIVIQVPKTAAHQISKLLQPLVNELKAVSDSDVLMNCFQFSDSFQEACEIMETHGTGTFWAFLIAKDTAVLYDHDAAQSTWDASTARLSAPRVYMYSSFAGAFFGMITQGKNHQIDLLGQEFLPTSQFPPPVLPCTSTRSATVTPTSVSPATNRHEVPPTTPKRMTTRIGTAVSPSLIHSPLRAAQAPRTPKQTGSNTVVQKTSSVSSNGSTTDVDAPPPIPSRGENVELVSSISHQARQYFTLYGYPQENVGILIRLYNAATSVENFCVLVASVFRNLPEGEFTYI</sequence>
<evidence type="ECO:0000256" key="1">
    <source>
        <dbReference type="SAM" id="MobiDB-lite"/>
    </source>
</evidence>
<accession>A0ABR2ZNH4</accession>
<protein>
    <submittedName>
        <fullName evidence="2">Uncharacterized protein</fullName>
    </submittedName>
</protein>
<comment type="caution">
    <text evidence="2">The sequence shown here is derived from an EMBL/GenBank/DDBJ whole genome shotgun (WGS) entry which is preliminary data.</text>
</comment>
<evidence type="ECO:0000313" key="2">
    <source>
        <dbReference type="EMBL" id="KAL0062722.1"/>
    </source>
</evidence>
<evidence type="ECO:0000313" key="3">
    <source>
        <dbReference type="Proteomes" id="UP001437256"/>
    </source>
</evidence>
<feature type="region of interest" description="Disordered" evidence="1">
    <location>
        <begin position="193"/>
        <end position="222"/>
    </location>
</feature>
<organism evidence="2 3">
    <name type="scientific">Marasmius tenuissimus</name>
    <dbReference type="NCBI Taxonomy" id="585030"/>
    <lineage>
        <taxon>Eukaryota</taxon>
        <taxon>Fungi</taxon>
        <taxon>Dikarya</taxon>
        <taxon>Basidiomycota</taxon>
        <taxon>Agaricomycotina</taxon>
        <taxon>Agaricomycetes</taxon>
        <taxon>Agaricomycetidae</taxon>
        <taxon>Agaricales</taxon>
        <taxon>Marasmiineae</taxon>
        <taxon>Marasmiaceae</taxon>
        <taxon>Marasmius</taxon>
    </lineage>
</organism>
<reference evidence="2 3" key="1">
    <citation type="submission" date="2024-05" db="EMBL/GenBank/DDBJ databases">
        <title>A draft genome resource for the thread blight pathogen Marasmius tenuissimus strain MS-2.</title>
        <authorList>
            <person name="Yulfo-Soto G.E."/>
            <person name="Baruah I.K."/>
            <person name="Amoako-Attah I."/>
            <person name="Bukari Y."/>
            <person name="Meinhardt L.W."/>
            <person name="Bailey B.A."/>
            <person name="Cohen S.P."/>
        </authorList>
    </citation>
    <scope>NUCLEOTIDE SEQUENCE [LARGE SCALE GENOMIC DNA]</scope>
    <source>
        <strain evidence="2 3">MS-2</strain>
    </source>
</reference>